<keyword evidence="3" id="KW-1185">Reference proteome</keyword>
<gene>
    <name evidence="2" type="ORF">ElyMa_001752100</name>
</gene>
<dbReference type="Proteomes" id="UP000762676">
    <property type="component" value="Unassembled WGS sequence"/>
</dbReference>
<feature type="compositionally biased region" description="Polar residues" evidence="1">
    <location>
        <begin position="130"/>
        <end position="139"/>
    </location>
</feature>
<sequence>MTRLKLYKLICIFFPHQKRRTLRQTLQKQREEFGNRANSISKQPTCVALPPSTSLNAMPYPPTCTISASTTTNGNKNHSTSNNTQEWSPKVTPSYRRLSLLEATSNSDCLPPPLPTDYRQPGYVPARSGRTVTWHNPSHTRSHSPDNLV</sequence>
<protein>
    <submittedName>
        <fullName evidence="2">NMDA-type glutamate receptor</fullName>
    </submittedName>
</protein>
<dbReference type="AlphaFoldDB" id="A0AAV4EBB2"/>
<evidence type="ECO:0000256" key="1">
    <source>
        <dbReference type="SAM" id="MobiDB-lite"/>
    </source>
</evidence>
<keyword evidence="2" id="KW-0675">Receptor</keyword>
<comment type="caution">
    <text evidence="2">The sequence shown here is derived from an EMBL/GenBank/DDBJ whole genome shotgun (WGS) entry which is preliminary data.</text>
</comment>
<evidence type="ECO:0000313" key="2">
    <source>
        <dbReference type="EMBL" id="GFR57696.1"/>
    </source>
</evidence>
<evidence type="ECO:0000313" key="3">
    <source>
        <dbReference type="Proteomes" id="UP000762676"/>
    </source>
</evidence>
<feature type="compositionally biased region" description="Polar residues" evidence="1">
    <location>
        <begin position="66"/>
        <end position="87"/>
    </location>
</feature>
<dbReference type="EMBL" id="BMAT01003563">
    <property type="protein sequence ID" value="GFR57696.1"/>
    <property type="molecule type" value="Genomic_DNA"/>
</dbReference>
<proteinExistence type="predicted"/>
<name>A0AAV4EBB2_9GAST</name>
<feature type="region of interest" description="Disordered" evidence="1">
    <location>
        <begin position="66"/>
        <end position="149"/>
    </location>
</feature>
<organism evidence="2 3">
    <name type="scientific">Elysia marginata</name>
    <dbReference type="NCBI Taxonomy" id="1093978"/>
    <lineage>
        <taxon>Eukaryota</taxon>
        <taxon>Metazoa</taxon>
        <taxon>Spiralia</taxon>
        <taxon>Lophotrochozoa</taxon>
        <taxon>Mollusca</taxon>
        <taxon>Gastropoda</taxon>
        <taxon>Heterobranchia</taxon>
        <taxon>Euthyneura</taxon>
        <taxon>Panpulmonata</taxon>
        <taxon>Sacoglossa</taxon>
        <taxon>Placobranchoidea</taxon>
        <taxon>Plakobranchidae</taxon>
        <taxon>Elysia</taxon>
    </lineage>
</organism>
<reference evidence="2 3" key="1">
    <citation type="journal article" date="2021" name="Elife">
        <title>Chloroplast acquisition without the gene transfer in kleptoplastic sea slugs, Plakobranchus ocellatus.</title>
        <authorList>
            <person name="Maeda T."/>
            <person name="Takahashi S."/>
            <person name="Yoshida T."/>
            <person name="Shimamura S."/>
            <person name="Takaki Y."/>
            <person name="Nagai Y."/>
            <person name="Toyoda A."/>
            <person name="Suzuki Y."/>
            <person name="Arimoto A."/>
            <person name="Ishii H."/>
            <person name="Satoh N."/>
            <person name="Nishiyama T."/>
            <person name="Hasebe M."/>
            <person name="Maruyama T."/>
            <person name="Minagawa J."/>
            <person name="Obokata J."/>
            <person name="Shigenobu S."/>
        </authorList>
    </citation>
    <scope>NUCLEOTIDE SEQUENCE [LARGE SCALE GENOMIC DNA]</scope>
</reference>
<accession>A0AAV4EBB2</accession>